<dbReference type="PANTHER" id="PTHR46041">
    <property type="entry name" value="MITOCHONDRIAL INNER MEMBRANE PROTEASE SUBUNIT 2"/>
    <property type="match status" value="1"/>
</dbReference>
<evidence type="ECO:0000256" key="3">
    <source>
        <dbReference type="ARBA" id="ARBA00011805"/>
    </source>
</evidence>
<dbReference type="AlphaFoldDB" id="A0AAV5TMQ1"/>
<keyword evidence="15" id="KW-1185">Reference proteome</keyword>
<evidence type="ECO:0000313" key="14">
    <source>
        <dbReference type="EMBL" id="GMS95669.1"/>
    </source>
</evidence>
<dbReference type="PANTHER" id="PTHR46041:SF2">
    <property type="entry name" value="MITOCHONDRIAL INNER MEMBRANE PROTEASE SUBUNIT 2"/>
    <property type="match status" value="1"/>
</dbReference>
<evidence type="ECO:0000256" key="8">
    <source>
        <dbReference type="ARBA" id="ARBA00022801"/>
    </source>
</evidence>
<protein>
    <recommendedName>
        <fullName evidence="4">Mitochondrial inner membrane protease subunit 2</fullName>
    </recommendedName>
</protein>
<proteinExistence type="inferred from homology"/>
<keyword evidence="11" id="KW-0472">Membrane</keyword>
<dbReference type="CDD" id="cd06530">
    <property type="entry name" value="S26_SPase_I"/>
    <property type="match status" value="1"/>
</dbReference>
<evidence type="ECO:0000256" key="1">
    <source>
        <dbReference type="ARBA" id="ARBA00004434"/>
    </source>
</evidence>
<dbReference type="InterPro" id="IPR037730">
    <property type="entry name" value="IMP2"/>
</dbReference>
<comment type="subcellular location">
    <subcellularLocation>
        <location evidence="1">Mitochondrion inner membrane</location>
        <topology evidence="1">Single-pass membrane protein</topology>
    </subcellularLocation>
</comment>
<comment type="caution">
    <text evidence="14">The sequence shown here is derived from an EMBL/GenBank/DDBJ whole genome shotgun (WGS) entry which is preliminary data.</text>
</comment>
<name>A0AAV5TMQ1_9BILA</name>
<evidence type="ECO:0000259" key="13">
    <source>
        <dbReference type="Pfam" id="PF10502"/>
    </source>
</evidence>
<keyword evidence="5" id="KW-0645">Protease</keyword>
<feature type="non-terminal residue" evidence="14">
    <location>
        <position position="1"/>
    </location>
</feature>
<feature type="active site" evidence="12">
    <location>
        <position position="32"/>
    </location>
</feature>
<dbReference type="GO" id="GO:0042720">
    <property type="term" value="C:mitochondrial inner membrane peptidase complex"/>
    <property type="evidence" value="ECO:0007669"/>
    <property type="project" value="InterPro"/>
</dbReference>
<accession>A0AAV5TMQ1</accession>
<evidence type="ECO:0000256" key="12">
    <source>
        <dbReference type="PIRSR" id="PIRSR600223-1"/>
    </source>
</evidence>
<dbReference type="InterPro" id="IPR000223">
    <property type="entry name" value="Pept_S26A_signal_pept_1"/>
</dbReference>
<dbReference type="SUPFAM" id="SSF51306">
    <property type="entry name" value="LexA/Signal peptidase"/>
    <property type="match status" value="1"/>
</dbReference>
<dbReference type="EMBL" id="BTSX01000004">
    <property type="protein sequence ID" value="GMS95669.1"/>
    <property type="molecule type" value="Genomic_DNA"/>
</dbReference>
<dbReference type="GO" id="GO:0006465">
    <property type="term" value="P:signal peptide processing"/>
    <property type="evidence" value="ECO:0007669"/>
    <property type="project" value="InterPro"/>
</dbReference>
<dbReference type="InterPro" id="IPR036286">
    <property type="entry name" value="LexA/Signal_pep-like_sf"/>
</dbReference>
<dbReference type="Pfam" id="PF10502">
    <property type="entry name" value="Peptidase_S26"/>
    <property type="match status" value="1"/>
</dbReference>
<dbReference type="PROSITE" id="PS00501">
    <property type="entry name" value="SPASE_I_1"/>
    <property type="match status" value="1"/>
</dbReference>
<gene>
    <name evidence="14" type="ORF">PENTCL1PPCAC_17844</name>
</gene>
<dbReference type="InterPro" id="IPR019756">
    <property type="entry name" value="Pept_S26A_signal_pept_1_Ser-AS"/>
</dbReference>
<evidence type="ECO:0000256" key="10">
    <source>
        <dbReference type="ARBA" id="ARBA00023128"/>
    </source>
</evidence>
<feature type="active site" evidence="12">
    <location>
        <position position="80"/>
    </location>
</feature>
<sequence length="148" mass="16700">LLRSLGRLALRGCIVITCFDKIGHPAVVQGSSMYPTLEGVSPSLWERDIIWLSTLSLHNPSIGHIFTFTSPRDANKVLIKRVTALEGNLIRRKPNSELFIIPEGHCWMESDNDVNANDSNRFGPVSYGLVQARATHIIWPPNRWRSIR</sequence>
<evidence type="ECO:0000256" key="11">
    <source>
        <dbReference type="ARBA" id="ARBA00023136"/>
    </source>
</evidence>
<keyword evidence="9" id="KW-1133">Transmembrane helix</keyword>
<evidence type="ECO:0000256" key="5">
    <source>
        <dbReference type="ARBA" id="ARBA00022670"/>
    </source>
</evidence>
<evidence type="ECO:0000256" key="4">
    <source>
        <dbReference type="ARBA" id="ARBA00013650"/>
    </source>
</evidence>
<feature type="domain" description="Peptidase S26" evidence="13">
    <location>
        <begin position="13"/>
        <end position="99"/>
    </location>
</feature>
<evidence type="ECO:0000313" key="15">
    <source>
        <dbReference type="Proteomes" id="UP001432027"/>
    </source>
</evidence>
<dbReference type="GO" id="GO:0004252">
    <property type="term" value="F:serine-type endopeptidase activity"/>
    <property type="evidence" value="ECO:0007669"/>
    <property type="project" value="InterPro"/>
</dbReference>
<comment type="subunit">
    <text evidence="3">Heterodimer of 2 subunits, IMMPL1 and IMMPL2.</text>
</comment>
<dbReference type="InterPro" id="IPR019533">
    <property type="entry name" value="Peptidase_S26"/>
</dbReference>
<reference evidence="14" key="1">
    <citation type="submission" date="2023-10" db="EMBL/GenBank/DDBJ databases">
        <title>Genome assembly of Pristionchus species.</title>
        <authorList>
            <person name="Yoshida K."/>
            <person name="Sommer R.J."/>
        </authorList>
    </citation>
    <scope>NUCLEOTIDE SEQUENCE</scope>
    <source>
        <strain evidence="14">RS0144</strain>
    </source>
</reference>
<comment type="similarity">
    <text evidence="2">Belongs to the peptidase S26 family. IMP2 subfamily.</text>
</comment>
<dbReference type="GO" id="GO:0006627">
    <property type="term" value="P:protein processing involved in protein targeting to mitochondrion"/>
    <property type="evidence" value="ECO:0007669"/>
    <property type="project" value="InterPro"/>
</dbReference>
<keyword evidence="8" id="KW-0378">Hydrolase</keyword>
<dbReference type="Gene3D" id="2.10.109.10">
    <property type="entry name" value="Umud Fragment, subunit A"/>
    <property type="match status" value="1"/>
</dbReference>
<keyword evidence="10" id="KW-0496">Mitochondrion</keyword>
<dbReference type="Proteomes" id="UP001432027">
    <property type="component" value="Unassembled WGS sequence"/>
</dbReference>
<evidence type="ECO:0000256" key="2">
    <source>
        <dbReference type="ARBA" id="ARBA00007066"/>
    </source>
</evidence>
<evidence type="ECO:0000256" key="7">
    <source>
        <dbReference type="ARBA" id="ARBA00022792"/>
    </source>
</evidence>
<organism evidence="14 15">
    <name type="scientific">Pristionchus entomophagus</name>
    <dbReference type="NCBI Taxonomy" id="358040"/>
    <lineage>
        <taxon>Eukaryota</taxon>
        <taxon>Metazoa</taxon>
        <taxon>Ecdysozoa</taxon>
        <taxon>Nematoda</taxon>
        <taxon>Chromadorea</taxon>
        <taxon>Rhabditida</taxon>
        <taxon>Rhabditina</taxon>
        <taxon>Diplogasteromorpha</taxon>
        <taxon>Diplogasteroidea</taxon>
        <taxon>Neodiplogasteridae</taxon>
        <taxon>Pristionchus</taxon>
    </lineage>
</organism>
<evidence type="ECO:0000256" key="6">
    <source>
        <dbReference type="ARBA" id="ARBA00022692"/>
    </source>
</evidence>
<evidence type="ECO:0000256" key="9">
    <source>
        <dbReference type="ARBA" id="ARBA00022989"/>
    </source>
</evidence>
<keyword evidence="7" id="KW-0999">Mitochondrion inner membrane</keyword>
<keyword evidence="6" id="KW-0812">Transmembrane</keyword>
<dbReference type="PRINTS" id="PR00727">
    <property type="entry name" value="LEADERPTASE"/>
</dbReference>